<evidence type="ECO:0000313" key="2">
    <source>
        <dbReference type="Proteomes" id="UP000257109"/>
    </source>
</evidence>
<proteinExistence type="predicted"/>
<evidence type="ECO:0000313" key="1">
    <source>
        <dbReference type="EMBL" id="RDY02741.1"/>
    </source>
</evidence>
<dbReference type="InterPro" id="IPR043502">
    <property type="entry name" value="DNA/RNA_pol_sf"/>
</dbReference>
<name>A0A371HIW6_MUCPR</name>
<organism evidence="1 2">
    <name type="scientific">Mucuna pruriens</name>
    <name type="common">Velvet bean</name>
    <name type="synonym">Dolichos pruriens</name>
    <dbReference type="NCBI Taxonomy" id="157652"/>
    <lineage>
        <taxon>Eukaryota</taxon>
        <taxon>Viridiplantae</taxon>
        <taxon>Streptophyta</taxon>
        <taxon>Embryophyta</taxon>
        <taxon>Tracheophyta</taxon>
        <taxon>Spermatophyta</taxon>
        <taxon>Magnoliopsida</taxon>
        <taxon>eudicotyledons</taxon>
        <taxon>Gunneridae</taxon>
        <taxon>Pentapetalae</taxon>
        <taxon>rosids</taxon>
        <taxon>fabids</taxon>
        <taxon>Fabales</taxon>
        <taxon>Fabaceae</taxon>
        <taxon>Papilionoideae</taxon>
        <taxon>50 kb inversion clade</taxon>
        <taxon>NPAAA clade</taxon>
        <taxon>indigoferoid/millettioid clade</taxon>
        <taxon>Phaseoleae</taxon>
        <taxon>Mucuna</taxon>
    </lineage>
</organism>
<dbReference type="Proteomes" id="UP000257109">
    <property type="component" value="Unassembled WGS sequence"/>
</dbReference>
<comment type="caution">
    <text evidence="1">The sequence shown here is derived from an EMBL/GenBank/DDBJ whole genome shotgun (WGS) entry which is preliminary data.</text>
</comment>
<dbReference type="SUPFAM" id="SSF56672">
    <property type="entry name" value="DNA/RNA polymerases"/>
    <property type="match status" value="1"/>
</dbReference>
<feature type="non-terminal residue" evidence="1">
    <location>
        <position position="1"/>
    </location>
</feature>
<dbReference type="Gene3D" id="3.10.10.10">
    <property type="entry name" value="HIV Type 1 Reverse Transcriptase, subunit A, domain 1"/>
    <property type="match status" value="1"/>
</dbReference>
<protein>
    <recommendedName>
        <fullName evidence="3">Reverse transcriptase domain-containing protein</fullName>
    </recommendedName>
</protein>
<dbReference type="EMBL" id="QJKJ01002469">
    <property type="protein sequence ID" value="RDY02741.1"/>
    <property type="molecule type" value="Genomic_DNA"/>
</dbReference>
<accession>A0A371HIW6</accession>
<keyword evidence="2" id="KW-1185">Reference proteome</keyword>
<evidence type="ECO:0008006" key="3">
    <source>
        <dbReference type="Google" id="ProtNLM"/>
    </source>
</evidence>
<reference evidence="1" key="1">
    <citation type="submission" date="2018-05" db="EMBL/GenBank/DDBJ databases">
        <title>Draft genome of Mucuna pruriens seed.</title>
        <authorList>
            <person name="Nnadi N.E."/>
            <person name="Vos R."/>
            <person name="Hasami M.H."/>
            <person name="Devisetty U.K."/>
            <person name="Aguiy J.C."/>
        </authorList>
    </citation>
    <scope>NUCLEOTIDE SEQUENCE [LARGE SCALE GENOMIC DNA]</scope>
    <source>
        <strain evidence="1">JCA_2017</strain>
    </source>
</reference>
<gene>
    <name evidence="1" type="ORF">CR513_13760</name>
</gene>
<sequence length="82" mass="9801">MVPDRIQNSWHVCIDYRKLNQATHKDHFLLPFIDQVLGKLADSRRTRGSTQDNLHMSIWNILIFKDAIWTLQDTNHFLEMHD</sequence>
<dbReference type="AlphaFoldDB" id="A0A371HIW6"/>